<dbReference type="GO" id="GO:0020037">
    <property type="term" value="F:heme binding"/>
    <property type="evidence" value="ECO:0007669"/>
    <property type="project" value="InterPro"/>
</dbReference>
<sequence>MIPNLTSFVIPQYAPVYSMERDVKHRIKQLIDRYDQCEVEMQKTDDSIEKLPFLETPSAIYPAILANPEVPLLKKSQSRLEDGAIFLMLAGTDAPSRTLAITMFHILRNPATYQRLKDELFAALPDVKAVPCIDQLENVPYLTFVSMSTYFILRDPSIFPEPEMFLPERRLLEPEELQNLEKFLLPASKGTLYELVVDAPSHKRSCASI</sequence>
<dbReference type="GO" id="GO:0043386">
    <property type="term" value="P:mycotoxin biosynthetic process"/>
    <property type="evidence" value="ECO:0007669"/>
    <property type="project" value="UniProtKB-ARBA"/>
</dbReference>
<evidence type="ECO:0000313" key="3">
    <source>
        <dbReference type="Proteomes" id="UP001219568"/>
    </source>
</evidence>
<dbReference type="SUPFAM" id="SSF48264">
    <property type="entry name" value="Cytochrome P450"/>
    <property type="match status" value="1"/>
</dbReference>
<reference evidence="2" key="2">
    <citation type="submission" date="2023-01" db="EMBL/GenBank/DDBJ databases">
        <authorList>
            <person name="Petersen C."/>
        </authorList>
    </citation>
    <scope>NUCLEOTIDE SEQUENCE</scope>
    <source>
        <strain evidence="2">IBT 15450</strain>
    </source>
</reference>
<organism evidence="2 3">
    <name type="scientific">Penicillium canescens</name>
    <dbReference type="NCBI Taxonomy" id="5083"/>
    <lineage>
        <taxon>Eukaryota</taxon>
        <taxon>Fungi</taxon>
        <taxon>Dikarya</taxon>
        <taxon>Ascomycota</taxon>
        <taxon>Pezizomycotina</taxon>
        <taxon>Eurotiomycetes</taxon>
        <taxon>Eurotiomycetidae</taxon>
        <taxon>Eurotiales</taxon>
        <taxon>Aspergillaceae</taxon>
        <taxon>Penicillium</taxon>
    </lineage>
</organism>
<dbReference type="GO" id="GO:0005506">
    <property type="term" value="F:iron ion binding"/>
    <property type="evidence" value="ECO:0007669"/>
    <property type="project" value="InterPro"/>
</dbReference>
<dbReference type="InterPro" id="IPR050121">
    <property type="entry name" value="Cytochrome_P450_monoxygenase"/>
</dbReference>
<dbReference type="Pfam" id="PF00067">
    <property type="entry name" value="p450"/>
    <property type="match status" value="1"/>
</dbReference>
<evidence type="ECO:0000313" key="2">
    <source>
        <dbReference type="EMBL" id="KAJ6027455.1"/>
    </source>
</evidence>
<evidence type="ECO:0000256" key="1">
    <source>
        <dbReference type="ARBA" id="ARBA00010617"/>
    </source>
</evidence>
<dbReference type="EMBL" id="JAQJZL010000015">
    <property type="protein sequence ID" value="KAJ6027455.1"/>
    <property type="molecule type" value="Genomic_DNA"/>
</dbReference>
<dbReference type="InterPro" id="IPR036396">
    <property type="entry name" value="Cyt_P450_sf"/>
</dbReference>
<comment type="similarity">
    <text evidence="1">Belongs to the cytochrome P450 family.</text>
</comment>
<dbReference type="PANTHER" id="PTHR24305">
    <property type="entry name" value="CYTOCHROME P450"/>
    <property type="match status" value="1"/>
</dbReference>
<evidence type="ECO:0008006" key="4">
    <source>
        <dbReference type="Google" id="ProtNLM"/>
    </source>
</evidence>
<dbReference type="InterPro" id="IPR001128">
    <property type="entry name" value="Cyt_P450"/>
</dbReference>
<keyword evidence="3" id="KW-1185">Reference proteome</keyword>
<dbReference type="Proteomes" id="UP001219568">
    <property type="component" value="Unassembled WGS sequence"/>
</dbReference>
<comment type="caution">
    <text evidence="2">The sequence shown here is derived from an EMBL/GenBank/DDBJ whole genome shotgun (WGS) entry which is preliminary data.</text>
</comment>
<protein>
    <recommendedName>
        <fullName evidence="4">Cytochrome P450</fullName>
    </recommendedName>
</protein>
<accession>A0AAD6I232</accession>
<dbReference type="Gene3D" id="1.10.630.10">
    <property type="entry name" value="Cytochrome P450"/>
    <property type="match status" value="2"/>
</dbReference>
<reference evidence="2" key="1">
    <citation type="journal article" date="2023" name="IMA Fungus">
        <title>Comparative genomic study of the Penicillium genus elucidates a diverse pangenome and 15 lateral gene transfer events.</title>
        <authorList>
            <person name="Petersen C."/>
            <person name="Sorensen T."/>
            <person name="Nielsen M.R."/>
            <person name="Sondergaard T.E."/>
            <person name="Sorensen J.L."/>
            <person name="Fitzpatrick D.A."/>
            <person name="Frisvad J.C."/>
            <person name="Nielsen K.L."/>
        </authorList>
    </citation>
    <scope>NUCLEOTIDE SEQUENCE</scope>
    <source>
        <strain evidence="2">IBT 15450</strain>
    </source>
</reference>
<dbReference type="GO" id="GO:0004497">
    <property type="term" value="F:monooxygenase activity"/>
    <property type="evidence" value="ECO:0007669"/>
    <property type="project" value="InterPro"/>
</dbReference>
<dbReference type="GO" id="GO:0016705">
    <property type="term" value="F:oxidoreductase activity, acting on paired donors, with incorporation or reduction of molecular oxygen"/>
    <property type="evidence" value="ECO:0007669"/>
    <property type="project" value="InterPro"/>
</dbReference>
<dbReference type="AlphaFoldDB" id="A0AAD6I232"/>
<dbReference type="PANTHER" id="PTHR24305:SF166">
    <property type="entry name" value="CYTOCHROME P450 12A4, MITOCHONDRIAL-RELATED"/>
    <property type="match status" value="1"/>
</dbReference>
<name>A0AAD6I232_PENCN</name>
<proteinExistence type="inferred from homology"/>
<gene>
    <name evidence="2" type="ORF">N7460_012272</name>
</gene>